<dbReference type="PROSITE" id="PS51257">
    <property type="entry name" value="PROKAR_LIPOPROTEIN"/>
    <property type="match status" value="1"/>
</dbReference>
<feature type="chain" id="PRO_5032728332" description="Lipoprotein" evidence="1">
    <location>
        <begin position="19"/>
        <end position="126"/>
    </location>
</feature>
<dbReference type="EMBL" id="JACHHG010000001">
    <property type="protein sequence ID" value="MBB6096758.1"/>
    <property type="molecule type" value="Genomic_DNA"/>
</dbReference>
<proteinExistence type="predicted"/>
<evidence type="ECO:0000313" key="3">
    <source>
        <dbReference type="Proteomes" id="UP000569951"/>
    </source>
</evidence>
<comment type="caution">
    <text evidence="2">The sequence shown here is derived from an EMBL/GenBank/DDBJ whole genome shotgun (WGS) entry which is preliminary data.</text>
</comment>
<keyword evidence="3" id="KW-1185">Reference proteome</keyword>
<dbReference type="AlphaFoldDB" id="A0A841HXV8"/>
<protein>
    <recommendedName>
        <fullName evidence="4">Lipoprotein</fullName>
    </recommendedName>
</protein>
<sequence length="126" mass="13459">MRLHLLFPLLALGLAACSSTPPSITSFEVVRCNEPGSNKAVFTAQINGSFRQADIAFRDANDAIIRKPDGSYDQYEHAFSNDVTTKSATVPAGAVKAELYVYPLQSGLSALVASDQLDTFSAEGCK</sequence>
<reference evidence="2 3" key="1">
    <citation type="submission" date="2020-08" db="EMBL/GenBank/DDBJ databases">
        <title>Genomic Encyclopedia of Type Strains, Phase IV (KMG-IV): sequencing the most valuable type-strain genomes for metagenomic binning, comparative biology and taxonomic classification.</title>
        <authorList>
            <person name="Goeker M."/>
        </authorList>
    </citation>
    <scope>NUCLEOTIDE SEQUENCE [LARGE SCALE GENOMIC DNA]</scope>
    <source>
        <strain evidence="2 3">DSM 21458</strain>
    </source>
</reference>
<evidence type="ECO:0008006" key="4">
    <source>
        <dbReference type="Google" id="ProtNLM"/>
    </source>
</evidence>
<evidence type="ECO:0000256" key="1">
    <source>
        <dbReference type="SAM" id="SignalP"/>
    </source>
</evidence>
<organism evidence="2 3">
    <name type="scientific">Deinobacterium chartae</name>
    <dbReference type="NCBI Taxonomy" id="521158"/>
    <lineage>
        <taxon>Bacteria</taxon>
        <taxon>Thermotogati</taxon>
        <taxon>Deinococcota</taxon>
        <taxon>Deinococci</taxon>
        <taxon>Deinococcales</taxon>
        <taxon>Deinococcaceae</taxon>
        <taxon>Deinobacterium</taxon>
    </lineage>
</organism>
<dbReference type="RefSeq" id="WP_183983537.1">
    <property type="nucleotide sequence ID" value="NZ_JACHHG010000001.1"/>
</dbReference>
<evidence type="ECO:0000313" key="2">
    <source>
        <dbReference type="EMBL" id="MBB6096758.1"/>
    </source>
</evidence>
<keyword evidence="1" id="KW-0732">Signal</keyword>
<dbReference type="Proteomes" id="UP000569951">
    <property type="component" value="Unassembled WGS sequence"/>
</dbReference>
<gene>
    <name evidence="2" type="ORF">HNR42_000170</name>
</gene>
<feature type="signal peptide" evidence="1">
    <location>
        <begin position="1"/>
        <end position="18"/>
    </location>
</feature>
<accession>A0A841HXV8</accession>
<name>A0A841HXV8_9DEIO</name>